<evidence type="ECO:0000313" key="11">
    <source>
        <dbReference type="EMBL" id="SCN27507.1"/>
    </source>
</evidence>
<evidence type="ECO:0000256" key="1">
    <source>
        <dbReference type="ARBA" id="ARBA00022741"/>
    </source>
</evidence>
<feature type="region of interest" description="Disordered" evidence="5">
    <location>
        <begin position="188"/>
        <end position="209"/>
    </location>
</feature>
<accession>A0A0Y9Z285</accession>
<evidence type="ECO:0000313" key="10">
    <source>
        <dbReference type="EMBL" id="SCM18081.1"/>
    </source>
</evidence>
<dbReference type="OMA" id="IILTNVH"/>
<feature type="compositionally biased region" description="Polar residues" evidence="5">
    <location>
        <begin position="346"/>
        <end position="365"/>
    </location>
</feature>
<dbReference type="GO" id="GO:0004386">
    <property type="term" value="F:helicase activity"/>
    <property type="evidence" value="ECO:0007669"/>
    <property type="project" value="UniProtKB-KW"/>
</dbReference>
<keyword evidence="1" id="KW-0547">Nucleotide-binding</keyword>
<dbReference type="EMBL" id="LT160033">
    <property type="protein sequence ID" value="CXI87422.1"/>
    <property type="molecule type" value="Genomic_DNA"/>
</dbReference>
<dbReference type="Proteomes" id="UP000516480">
    <property type="component" value="Chromosome 13"/>
</dbReference>
<dbReference type="PANTHER" id="PTHR18934:SF91">
    <property type="entry name" value="PRE-MRNA-SPLICING FACTOR ATP-DEPENDENT RNA HELICASE PRP16"/>
    <property type="match status" value="1"/>
</dbReference>
<dbReference type="InterPro" id="IPR011709">
    <property type="entry name" value="DEAD-box_helicase_OB_fold"/>
</dbReference>
<dbReference type="Gene3D" id="3.40.50.300">
    <property type="entry name" value="P-loop containing nucleotide triphosphate hydrolases"/>
    <property type="match status" value="2"/>
</dbReference>
<reference evidence="7 12" key="1">
    <citation type="submission" date="2016-02" db="EMBL/GenBank/DDBJ databases">
        <authorList>
            <consortium name="Pathogen Informatics"/>
        </authorList>
    </citation>
    <scope>NUCLEOTIDE SEQUENCE [LARGE SCALE GENOMIC DNA]</scope>
    <source>
        <strain evidence="7 12">K173</strain>
        <strain evidence="8">NK65 ny</strain>
        <strain evidence="11 15">NK65e</strain>
        <strain evidence="9 13">SP11 Antwerpcl1</strain>
        <strain evidence="10 14">SP11 RLL</strain>
    </source>
</reference>
<evidence type="ECO:0000256" key="4">
    <source>
        <dbReference type="ARBA" id="ARBA00022840"/>
    </source>
</evidence>
<dbReference type="Pfam" id="PF07717">
    <property type="entry name" value="OB_NTP_bind"/>
    <property type="match status" value="1"/>
</dbReference>
<keyword evidence="3" id="KW-0347">Helicase</keyword>
<dbReference type="InterPro" id="IPR027417">
    <property type="entry name" value="P-loop_NTPase"/>
</dbReference>
<feature type="region of interest" description="Disordered" evidence="5">
    <location>
        <begin position="341"/>
        <end position="372"/>
    </location>
</feature>
<dbReference type="GO" id="GO:0003723">
    <property type="term" value="F:RNA binding"/>
    <property type="evidence" value="ECO:0007669"/>
    <property type="project" value="TreeGrafter"/>
</dbReference>
<organism evidence="7 12">
    <name type="scientific">Plasmodium berghei</name>
    <dbReference type="NCBI Taxonomy" id="5821"/>
    <lineage>
        <taxon>Eukaryota</taxon>
        <taxon>Sar</taxon>
        <taxon>Alveolata</taxon>
        <taxon>Apicomplexa</taxon>
        <taxon>Aconoidasida</taxon>
        <taxon>Haemosporida</taxon>
        <taxon>Plasmodiidae</taxon>
        <taxon>Plasmodium</taxon>
        <taxon>Plasmodium (Vinckeia)</taxon>
    </lineage>
</organism>
<dbReference type="OrthoDB" id="360515at2759"/>
<evidence type="ECO:0000313" key="9">
    <source>
        <dbReference type="EMBL" id="SCM16285.1"/>
    </source>
</evidence>
<evidence type="ECO:0000259" key="6">
    <source>
        <dbReference type="Pfam" id="PF07717"/>
    </source>
</evidence>
<gene>
    <name evidence="7" type="ORF">PBK173_000361500</name>
    <name evidence="11" type="ORF">PBNK65E_000350200</name>
    <name evidence="8" type="ORF">PBNK65NY_000349800</name>
    <name evidence="9" type="ORF">PBSP11A_000350400</name>
    <name evidence="10" type="ORF">PBSP11RLL_000350400</name>
</gene>
<dbReference type="AlphaFoldDB" id="A0A0Y9Z285"/>
<evidence type="ECO:0000313" key="8">
    <source>
        <dbReference type="EMBL" id="SCL95787.1"/>
    </source>
</evidence>
<dbReference type="Proteomes" id="UP000219860">
    <property type="component" value="Chromosome 13"/>
</dbReference>
<protein>
    <recommendedName>
        <fullName evidence="6">DEAD-box helicase OB fold domain-containing protein</fullName>
    </recommendedName>
</protein>
<dbReference type="SUPFAM" id="SSF52540">
    <property type="entry name" value="P-loop containing nucleoside triphosphate hydrolases"/>
    <property type="match status" value="1"/>
</dbReference>
<dbReference type="Proteomes" id="UP000219974">
    <property type="component" value="Chromosome 13"/>
</dbReference>
<evidence type="ECO:0000256" key="2">
    <source>
        <dbReference type="ARBA" id="ARBA00022801"/>
    </source>
</evidence>
<dbReference type="EMBL" id="LT614639">
    <property type="protein sequence ID" value="SCN27507.1"/>
    <property type="molecule type" value="Genomic_DNA"/>
</dbReference>
<evidence type="ECO:0000256" key="5">
    <source>
        <dbReference type="SAM" id="MobiDB-lite"/>
    </source>
</evidence>
<dbReference type="Proteomes" id="UP000220214">
    <property type="component" value="Chromosome 13"/>
</dbReference>
<name>A0A0Y9Z285_PLABE</name>
<evidence type="ECO:0000313" key="13">
    <source>
        <dbReference type="Proteomes" id="UP000219860"/>
    </source>
</evidence>
<dbReference type="EMBL" id="LT608261">
    <property type="protein sequence ID" value="SCM16285.1"/>
    <property type="molecule type" value="Genomic_DNA"/>
</dbReference>
<dbReference type="Proteomes" id="UP000069549">
    <property type="component" value="Chromosome 13"/>
</dbReference>
<dbReference type="VEuPathDB" id="PlasmoDB:PBANKA_1301000"/>
<evidence type="ECO:0000313" key="15">
    <source>
        <dbReference type="Proteomes" id="UP000220214"/>
    </source>
</evidence>
<evidence type="ECO:0000313" key="12">
    <source>
        <dbReference type="Proteomes" id="UP000069549"/>
    </source>
</evidence>
<feature type="domain" description="DEAD-box helicase OB fold" evidence="6">
    <location>
        <begin position="846"/>
        <end position="926"/>
    </location>
</feature>
<dbReference type="EMBL" id="LT608277">
    <property type="protein sequence ID" value="SCM18081.1"/>
    <property type="molecule type" value="Genomic_DNA"/>
</dbReference>
<evidence type="ECO:0000313" key="14">
    <source>
        <dbReference type="Proteomes" id="UP000219974"/>
    </source>
</evidence>
<keyword evidence="4" id="KW-0067">ATP-binding</keyword>
<dbReference type="EMBL" id="LT608149">
    <property type="protein sequence ID" value="SCL95787.1"/>
    <property type="molecule type" value="Genomic_DNA"/>
</dbReference>
<sequence length="938" mass="111364">MKNYVIYNKNEKKSIFENFKRTIINLVNTHNVFFIIGRLKFDEFIKLVLILYEKKLEISNDGNKICVAFNDNILTYFYNIIEEDSKDFFYLSNEYDEEENNNDNTSNKIAVFDESTLLQKILFDPLLIEFNIIILTNTHKRRIKTDLLLSLLKKILTKRNDLCIFIFSDYFIENVLNFFKSCNSVHANNPGKKSSIGPEEEYEKKKDDKISDIKSTSNLKEDKEINVTEPKRDETHKTMCDVAFENFEKNDKVDIVRNESEFELKDSRCYKENNILIKGNVKNSNRSNSNNLVNYSKEHAYWGNRDKIKYKKQIEKKNERERKEINCVKNKELNYLMNKKKKLTRSRSNTLSSEMSENGLNISSSNDERMHTHRSNIKNVCEKKIKIGKNKERNKDQNRKNVLNCFFVSESKHSLVHNYEGEEEASMKGKIDINEDSEEMSSKLEEWKELTIKLEKIKNPISIFIFHILSNNYYCGDNSYLEKNKQEEEFDKHIHYLKESCSDYLQTSIMLIKNLYENNKRKKGSNENILIFLNNEYEIYIVKKGLQSLGIDNIEVINDNTYSYDSREVRNKIVIIKDIGFSFHKVKYVKYIIDTCFMKDEIYDYELNMTNKYTILCNKNKCEDRRLAYKDSICFRLITMNDYMDLLNDDDIPEILKKDIFYKILYIKTLGINNICSFDFVTAPTIKSLKKCFEMFYILNLMDINGNIIDKKLSLLICYLPLKFKYSIFLINSIKHKCVYEVCIIISMLINDPIFVYNNNSSSIKRLKVMRLSLMAEESDILSFYNIFQTFVHAKNKKKYCHDNFLNYTSLKKAERFFNKLKYILHKFGIPMEKCENIENIFKAKISSFYYNVAKVVNDNKYKLLNKKSEKRLFSLDPLSILNESNHTERKFIVYIDLHSNNDSEIFMKNASIIDSLWLTRICPRYFSNKHMKSIQQL</sequence>
<keyword evidence="2" id="KW-0378">Hydrolase</keyword>
<dbReference type="PANTHER" id="PTHR18934">
    <property type="entry name" value="ATP-DEPENDENT RNA HELICASE"/>
    <property type="match status" value="1"/>
</dbReference>
<evidence type="ECO:0000313" key="7">
    <source>
        <dbReference type="EMBL" id="CXI87422.1"/>
    </source>
</evidence>
<evidence type="ECO:0000256" key="3">
    <source>
        <dbReference type="ARBA" id="ARBA00022806"/>
    </source>
</evidence>
<dbReference type="Gene3D" id="1.10.10.2130">
    <property type="entry name" value="DEAH helicase family, winged-helix domain"/>
    <property type="match status" value="1"/>
</dbReference>
<proteinExistence type="predicted"/>
<dbReference type="GO" id="GO:0016787">
    <property type="term" value="F:hydrolase activity"/>
    <property type="evidence" value="ECO:0007669"/>
    <property type="project" value="UniProtKB-KW"/>
</dbReference>
<dbReference type="InterPro" id="IPR042035">
    <property type="entry name" value="DEAH_win-hel_dom"/>
</dbReference>
<dbReference type="GO" id="GO:0005524">
    <property type="term" value="F:ATP binding"/>
    <property type="evidence" value="ECO:0007669"/>
    <property type="project" value="UniProtKB-KW"/>
</dbReference>